<dbReference type="PROSITE" id="PS00086">
    <property type="entry name" value="CYTOCHROME_P450"/>
    <property type="match status" value="1"/>
</dbReference>
<dbReference type="PANTHER" id="PTHR46696:SF1">
    <property type="entry name" value="CYTOCHROME P450 YJIB-RELATED"/>
    <property type="match status" value="1"/>
</dbReference>
<evidence type="ECO:0000256" key="2">
    <source>
        <dbReference type="ARBA" id="ARBA00022617"/>
    </source>
</evidence>
<dbReference type="Gene3D" id="1.10.630.10">
    <property type="entry name" value="Cytochrome P450"/>
    <property type="match status" value="1"/>
</dbReference>
<keyword evidence="2 7" id="KW-0349">Heme</keyword>
<evidence type="ECO:0000256" key="5">
    <source>
        <dbReference type="ARBA" id="ARBA00023004"/>
    </source>
</evidence>
<keyword evidence="3 7" id="KW-0479">Metal-binding</keyword>
<evidence type="ECO:0000256" key="6">
    <source>
        <dbReference type="ARBA" id="ARBA00023033"/>
    </source>
</evidence>
<sequence length="398" mass="43571">MTGRDLAAEAAMLRGQGPAVQVELPGGVLAWTVVAQEHVKRLLTDHRVSRDARKHWPAFIAGEITQEWPLYPWAANENMLFSYGKDHARLRRLIAGAFTARQSQNQRPKVARIAAELLDDLARVPAGTPVDLRASYADLLPLRVICELYGVPRGAATDELSAALHTVFCSTLTAEEVAAARLRAYELLAELVRTKRKEPGDDLTTSLIEARDEEDRLSEDELLGTLFMMIAAGQDTTSVLITNAVAALLTQPEQLEHVRAGRADWSDVIDETMRVHTPPAFAPLRYAVEDIDLDGVLIKKGEAIIVAFHGGGLEPERHGPDAARFDLLRERRGGHLGFGHGTHRCLGAPLAEIEAGVAFAELFGRFPDLTLACAPADLQPMPTFMLHGYRSLPVLLGR</sequence>
<name>A0A0K8PJB0_STRAJ</name>
<dbReference type="InterPro" id="IPR017972">
    <property type="entry name" value="Cyt_P450_CS"/>
</dbReference>
<keyword evidence="4 7" id="KW-0560">Oxidoreductase</keyword>
<dbReference type="SUPFAM" id="SSF48264">
    <property type="entry name" value="Cytochrome P450"/>
    <property type="match status" value="1"/>
</dbReference>
<proteinExistence type="inferred from homology"/>
<dbReference type="Proteomes" id="UP000053859">
    <property type="component" value="Unassembled WGS sequence"/>
</dbReference>
<dbReference type="PRINTS" id="PR00385">
    <property type="entry name" value="P450"/>
</dbReference>
<dbReference type="Pfam" id="PF00067">
    <property type="entry name" value="p450"/>
    <property type="match status" value="2"/>
</dbReference>
<comment type="similarity">
    <text evidence="1 7">Belongs to the cytochrome P450 family.</text>
</comment>
<dbReference type="FunFam" id="1.10.630.10:FF:000018">
    <property type="entry name" value="Cytochrome P450 monooxygenase"/>
    <property type="match status" value="1"/>
</dbReference>
<dbReference type="InterPro" id="IPR001128">
    <property type="entry name" value="Cyt_P450"/>
</dbReference>
<dbReference type="PATRIC" id="fig|146537.3.peg.2855"/>
<dbReference type="GO" id="GO:0016705">
    <property type="term" value="F:oxidoreductase activity, acting on paired donors, with incorporation or reduction of molecular oxygen"/>
    <property type="evidence" value="ECO:0007669"/>
    <property type="project" value="InterPro"/>
</dbReference>
<keyword evidence="6 7" id="KW-0503">Monooxygenase</keyword>
<protein>
    <submittedName>
        <fullName evidence="8">Cytochrome P450</fullName>
    </submittedName>
</protein>
<dbReference type="InterPro" id="IPR002397">
    <property type="entry name" value="Cyt_P450_B"/>
</dbReference>
<dbReference type="GO" id="GO:0005506">
    <property type="term" value="F:iron ion binding"/>
    <property type="evidence" value="ECO:0007669"/>
    <property type="project" value="InterPro"/>
</dbReference>
<dbReference type="PRINTS" id="PR00359">
    <property type="entry name" value="BP450"/>
</dbReference>
<organism evidence="8 9">
    <name type="scientific">Streptomyces azureus</name>
    <dbReference type="NCBI Taxonomy" id="146537"/>
    <lineage>
        <taxon>Bacteria</taxon>
        <taxon>Bacillati</taxon>
        <taxon>Actinomycetota</taxon>
        <taxon>Actinomycetes</taxon>
        <taxon>Kitasatosporales</taxon>
        <taxon>Streptomycetaceae</taxon>
        <taxon>Streptomyces</taxon>
    </lineage>
</organism>
<accession>A0A0K8PJB0</accession>
<evidence type="ECO:0000313" key="8">
    <source>
        <dbReference type="EMBL" id="GAP47972.1"/>
    </source>
</evidence>
<evidence type="ECO:0000256" key="3">
    <source>
        <dbReference type="ARBA" id="ARBA00022723"/>
    </source>
</evidence>
<evidence type="ECO:0000313" key="9">
    <source>
        <dbReference type="Proteomes" id="UP000053859"/>
    </source>
</evidence>
<evidence type="ECO:0000256" key="1">
    <source>
        <dbReference type="ARBA" id="ARBA00010617"/>
    </source>
</evidence>
<dbReference type="InterPro" id="IPR036396">
    <property type="entry name" value="Cyt_P450_sf"/>
</dbReference>
<dbReference type="PANTHER" id="PTHR46696">
    <property type="entry name" value="P450, PUTATIVE (EUROFUNG)-RELATED"/>
    <property type="match status" value="1"/>
</dbReference>
<evidence type="ECO:0000256" key="7">
    <source>
        <dbReference type="RuleBase" id="RU000461"/>
    </source>
</evidence>
<keyword evidence="9" id="KW-1185">Reference proteome</keyword>
<reference evidence="8" key="1">
    <citation type="journal article" date="2015" name="Genome Announc.">
        <title>Draft Genome Sequence of Thiostrepton-Producing Streptomyces azureus ATCC 14921.</title>
        <authorList>
            <person name="Sakihara K."/>
            <person name="Maeda J."/>
            <person name="Tashiro K."/>
            <person name="Fujino Y."/>
            <person name="Kuhara S."/>
            <person name="Ohshima T."/>
            <person name="Ogata S."/>
            <person name="Doi K."/>
        </authorList>
    </citation>
    <scope>NUCLEOTIDE SEQUENCE [LARGE SCALE GENOMIC DNA]</scope>
    <source>
        <strain evidence="8">ATCC14921</strain>
    </source>
</reference>
<keyword evidence="5 7" id="KW-0408">Iron</keyword>
<dbReference type="CDD" id="cd11029">
    <property type="entry name" value="CYP107-like"/>
    <property type="match status" value="1"/>
</dbReference>
<dbReference type="AlphaFoldDB" id="A0A0K8PJB0"/>
<dbReference type="EMBL" id="DF968245">
    <property type="protein sequence ID" value="GAP47972.1"/>
    <property type="molecule type" value="Genomic_DNA"/>
</dbReference>
<gene>
    <name evidence="8" type="ORF">SAZU_2709</name>
</gene>
<dbReference type="GO" id="GO:0004497">
    <property type="term" value="F:monooxygenase activity"/>
    <property type="evidence" value="ECO:0007669"/>
    <property type="project" value="UniProtKB-KW"/>
</dbReference>
<dbReference type="GO" id="GO:0020037">
    <property type="term" value="F:heme binding"/>
    <property type="evidence" value="ECO:0007669"/>
    <property type="project" value="InterPro"/>
</dbReference>
<evidence type="ECO:0000256" key="4">
    <source>
        <dbReference type="ARBA" id="ARBA00023002"/>
    </source>
</evidence>